<keyword evidence="3" id="KW-1185">Reference proteome</keyword>
<dbReference type="EMBL" id="BMGJ01000015">
    <property type="protein sequence ID" value="GGD73972.1"/>
    <property type="molecule type" value="Genomic_DNA"/>
</dbReference>
<dbReference type="InterPro" id="IPR046232">
    <property type="entry name" value="DUF6265"/>
</dbReference>
<reference evidence="3" key="1">
    <citation type="journal article" date="2019" name="Int. J. Syst. Evol. Microbiol.">
        <title>The Global Catalogue of Microorganisms (GCM) 10K type strain sequencing project: providing services to taxonomists for standard genome sequencing and annotation.</title>
        <authorList>
            <consortium name="The Broad Institute Genomics Platform"/>
            <consortium name="The Broad Institute Genome Sequencing Center for Infectious Disease"/>
            <person name="Wu L."/>
            <person name="Ma J."/>
        </authorList>
    </citation>
    <scope>NUCLEOTIDE SEQUENCE [LARGE SCALE GENOMIC DNA]</scope>
    <source>
        <strain evidence="3">CGMCC 1.12923</strain>
    </source>
</reference>
<name>A0ABQ1RNA4_9ALTE</name>
<evidence type="ECO:0000259" key="1">
    <source>
        <dbReference type="Pfam" id="PF19780"/>
    </source>
</evidence>
<evidence type="ECO:0000313" key="2">
    <source>
        <dbReference type="EMBL" id="GGD73972.1"/>
    </source>
</evidence>
<feature type="domain" description="DUF6265" evidence="1">
    <location>
        <begin position="5"/>
        <end position="99"/>
    </location>
</feature>
<dbReference type="Proteomes" id="UP000614272">
    <property type="component" value="Unassembled WGS sequence"/>
</dbReference>
<proteinExistence type="predicted"/>
<sequence length="125" mass="14235">MLDGKASGSGEMWTEPLGNMLLGIGFMSKQDNVSRYEYMRIEKRESGEIYFVAIPSGQQETEFRLTQHTEKRVVFENPAHDFPQRITYSQIAEGVMQAKAGSKKDDSYKGFELTLLRTDCQSPSR</sequence>
<organism evidence="2 3">
    <name type="scientific">Lacimicrobium alkaliphilum</name>
    <dbReference type="NCBI Taxonomy" id="1526571"/>
    <lineage>
        <taxon>Bacteria</taxon>
        <taxon>Pseudomonadati</taxon>
        <taxon>Pseudomonadota</taxon>
        <taxon>Gammaproteobacteria</taxon>
        <taxon>Alteromonadales</taxon>
        <taxon>Alteromonadaceae</taxon>
        <taxon>Lacimicrobium</taxon>
    </lineage>
</organism>
<gene>
    <name evidence="2" type="ORF">GCM10011357_31270</name>
</gene>
<evidence type="ECO:0000313" key="3">
    <source>
        <dbReference type="Proteomes" id="UP000614272"/>
    </source>
</evidence>
<comment type="caution">
    <text evidence="2">The sequence shown here is derived from an EMBL/GenBank/DDBJ whole genome shotgun (WGS) entry which is preliminary data.</text>
</comment>
<dbReference type="Pfam" id="PF19780">
    <property type="entry name" value="DUF6265"/>
    <property type="match status" value="1"/>
</dbReference>
<protein>
    <recommendedName>
        <fullName evidence="1">DUF6265 domain-containing protein</fullName>
    </recommendedName>
</protein>
<accession>A0ABQ1RNA4</accession>